<dbReference type="InterPro" id="IPR001360">
    <property type="entry name" value="Glyco_hydro_1"/>
</dbReference>
<dbReference type="FunFam" id="3.20.20.80:FF:000004">
    <property type="entry name" value="Beta-glucosidase 6-phospho-beta-glucosidase"/>
    <property type="match status" value="1"/>
</dbReference>
<evidence type="ECO:0000313" key="7">
    <source>
        <dbReference type="Proteomes" id="UP000051658"/>
    </source>
</evidence>
<accession>A0A0R2I614</accession>
<feature type="active site" description="Nucleophile" evidence="4">
    <location>
        <position position="369"/>
    </location>
</feature>
<keyword evidence="3" id="KW-0326">Glycosidase</keyword>
<evidence type="ECO:0000256" key="5">
    <source>
        <dbReference type="RuleBase" id="RU003690"/>
    </source>
</evidence>
<dbReference type="eggNOG" id="COG2723">
    <property type="taxonomic scope" value="Bacteria"/>
</dbReference>
<evidence type="ECO:0000313" key="6">
    <source>
        <dbReference type="EMBL" id="KRN57236.1"/>
    </source>
</evidence>
<dbReference type="InterPro" id="IPR018120">
    <property type="entry name" value="Glyco_hydro_1_AS"/>
</dbReference>
<dbReference type="PANTHER" id="PTHR10353">
    <property type="entry name" value="GLYCOSYL HYDROLASE"/>
    <property type="match status" value="1"/>
</dbReference>
<dbReference type="PROSITE" id="PS00572">
    <property type="entry name" value="GLYCOSYL_HYDROL_F1_1"/>
    <property type="match status" value="1"/>
</dbReference>
<gene>
    <name evidence="6" type="ORF">IV74_GL000217</name>
</gene>
<dbReference type="AlphaFoldDB" id="A0A0R2I614"/>
<dbReference type="GO" id="GO:0008422">
    <property type="term" value="F:beta-glucosidase activity"/>
    <property type="evidence" value="ECO:0007669"/>
    <property type="project" value="TreeGrafter"/>
</dbReference>
<dbReference type="GO" id="GO:0005829">
    <property type="term" value="C:cytosol"/>
    <property type="evidence" value="ECO:0007669"/>
    <property type="project" value="TreeGrafter"/>
</dbReference>
<organism evidence="6 7">
    <name type="scientific">Carnobacterium divergens DSM 20623</name>
    <dbReference type="NCBI Taxonomy" id="1449336"/>
    <lineage>
        <taxon>Bacteria</taxon>
        <taxon>Bacillati</taxon>
        <taxon>Bacillota</taxon>
        <taxon>Bacilli</taxon>
        <taxon>Lactobacillales</taxon>
        <taxon>Carnobacteriaceae</taxon>
        <taxon>Carnobacterium</taxon>
    </lineage>
</organism>
<evidence type="ECO:0000256" key="2">
    <source>
        <dbReference type="ARBA" id="ARBA00022801"/>
    </source>
</evidence>
<dbReference type="InterPro" id="IPR017853">
    <property type="entry name" value="GH"/>
</dbReference>
<dbReference type="EMBL" id="JQBS01000007">
    <property type="protein sequence ID" value="KRN57236.1"/>
    <property type="molecule type" value="Genomic_DNA"/>
</dbReference>
<evidence type="ECO:0000256" key="4">
    <source>
        <dbReference type="PROSITE-ProRule" id="PRU10055"/>
    </source>
</evidence>
<comment type="similarity">
    <text evidence="1 5">Belongs to the glycosyl hydrolase 1 family.</text>
</comment>
<sequence>MSQLTEYQFPKGFWWGSAASGPQTEGRIENDGKGDSMWDYWYKEAPEKFFNQVGPEKTSQVYQKYQEDIQLMKATGHTTFRTSIQWSRLIPDGVGAVNPKAVAFYNDYIDDMIANGIEPFMNLYHFDMPMALQEKGGWLNRETVDAYVTFAKTCFELFGDRVKKWFTHNEPIVPVEAGYLYQFHYPLEINLKHAVQVGYHEMLASAKAIAAYHGMKLGGEIGIILNLTPSYPRDETNPADVKAAVIADAFFNRSFLDPSVKGEFPVELVELLKEIDHLPVYEEEDLVIIKENTVDLLGINYYQPRRVKAKETPIDHTNGPMPEDYFDTYEMPGRKMNPYRGWEIYEKGIYDILTNVRENYGNIRCYISENGMGVEGEERFINEKGEIEDDYRIDFVKDHLKYVHQAITEGANCQGYHMWTCMDNWSWNNAYKNRYGFISVNLAEDGKRTIKKSGHWFKQISSQNGFND</sequence>
<protein>
    <submittedName>
        <fullName evidence="6">Glycosyl hydrolase, family 1</fullName>
    </submittedName>
</protein>
<dbReference type="Proteomes" id="UP000051658">
    <property type="component" value="Unassembled WGS sequence"/>
</dbReference>
<comment type="caution">
    <text evidence="6">The sequence shown here is derived from an EMBL/GenBank/DDBJ whole genome shotgun (WGS) entry which is preliminary data.</text>
</comment>
<reference evidence="6 7" key="1">
    <citation type="journal article" date="2015" name="Genome Announc.">
        <title>Expanding the biotechnology potential of lactobacilli through comparative genomics of 213 strains and associated genera.</title>
        <authorList>
            <person name="Sun Z."/>
            <person name="Harris H.M."/>
            <person name="McCann A."/>
            <person name="Guo C."/>
            <person name="Argimon S."/>
            <person name="Zhang W."/>
            <person name="Yang X."/>
            <person name="Jeffery I.B."/>
            <person name="Cooney J.C."/>
            <person name="Kagawa T.F."/>
            <person name="Liu W."/>
            <person name="Song Y."/>
            <person name="Salvetti E."/>
            <person name="Wrobel A."/>
            <person name="Rasinkangas P."/>
            <person name="Parkhill J."/>
            <person name="Rea M.C."/>
            <person name="O'Sullivan O."/>
            <person name="Ritari J."/>
            <person name="Douillard F.P."/>
            <person name="Paul Ross R."/>
            <person name="Yang R."/>
            <person name="Briner A.E."/>
            <person name="Felis G.E."/>
            <person name="de Vos W.M."/>
            <person name="Barrangou R."/>
            <person name="Klaenhammer T.R."/>
            <person name="Caufield P.W."/>
            <person name="Cui Y."/>
            <person name="Zhang H."/>
            <person name="O'Toole P.W."/>
        </authorList>
    </citation>
    <scope>NUCLEOTIDE SEQUENCE [LARGE SCALE GENOMIC DNA]</scope>
    <source>
        <strain evidence="6 7">DSM 20623</strain>
    </source>
</reference>
<dbReference type="PRINTS" id="PR00131">
    <property type="entry name" value="GLHYDRLASE1"/>
</dbReference>
<dbReference type="PANTHER" id="PTHR10353:SF139">
    <property type="entry name" value="6-PHOSPHO-BETA-GLUCOSIDASE GMUD"/>
    <property type="match status" value="1"/>
</dbReference>
<dbReference type="Pfam" id="PF00232">
    <property type="entry name" value="Glyco_hydro_1"/>
    <property type="match status" value="1"/>
</dbReference>
<dbReference type="Gene3D" id="3.20.20.80">
    <property type="entry name" value="Glycosidases"/>
    <property type="match status" value="1"/>
</dbReference>
<dbReference type="GO" id="GO:0016052">
    <property type="term" value="P:carbohydrate catabolic process"/>
    <property type="evidence" value="ECO:0007669"/>
    <property type="project" value="TreeGrafter"/>
</dbReference>
<keyword evidence="2 6" id="KW-0378">Hydrolase</keyword>
<keyword evidence="7" id="KW-1185">Reference proteome</keyword>
<evidence type="ECO:0000256" key="3">
    <source>
        <dbReference type="ARBA" id="ARBA00023295"/>
    </source>
</evidence>
<proteinExistence type="inferred from homology"/>
<dbReference type="SUPFAM" id="SSF51445">
    <property type="entry name" value="(Trans)glycosidases"/>
    <property type="match status" value="1"/>
</dbReference>
<evidence type="ECO:0000256" key="1">
    <source>
        <dbReference type="ARBA" id="ARBA00010838"/>
    </source>
</evidence>
<dbReference type="PATRIC" id="fig|1449336.4.peg.220"/>
<name>A0A0R2I614_CARDV</name>